<feature type="domain" description="Polysaccharide export protein N-terminal" evidence="16">
    <location>
        <begin position="27"/>
        <end position="102"/>
    </location>
</feature>
<dbReference type="GO" id="GO:0009279">
    <property type="term" value="C:cell outer membrane"/>
    <property type="evidence" value="ECO:0007669"/>
    <property type="project" value="UniProtKB-SubCell"/>
</dbReference>
<evidence type="ECO:0000313" key="20">
    <source>
        <dbReference type="Proteomes" id="UP000035352"/>
    </source>
</evidence>
<name>A0A0G3BF32_9BURK</name>
<evidence type="ECO:0000313" key="19">
    <source>
        <dbReference type="EMBL" id="AKJ27907.1"/>
    </source>
</evidence>
<dbReference type="NCBIfam" id="TIGR03028">
    <property type="entry name" value="EpsE"/>
    <property type="match status" value="1"/>
</dbReference>
<dbReference type="PANTHER" id="PTHR33619:SF3">
    <property type="entry name" value="POLYSACCHARIDE EXPORT PROTEIN GFCE-RELATED"/>
    <property type="match status" value="1"/>
</dbReference>
<evidence type="ECO:0000256" key="1">
    <source>
        <dbReference type="ARBA" id="ARBA00004571"/>
    </source>
</evidence>
<evidence type="ECO:0000259" key="17">
    <source>
        <dbReference type="Pfam" id="PF10531"/>
    </source>
</evidence>
<keyword evidence="5 19" id="KW-0762">Sugar transport</keyword>
<proteinExistence type="inferred from homology"/>
<dbReference type="InterPro" id="IPR054765">
    <property type="entry name" value="SLBB_dom"/>
</dbReference>
<evidence type="ECO:0000256" key="11">
    <source>
        <dbReference type="ARBA" id="ARBA00023136"/>
    </source>
</evidence>
<evidence type="ECO:0000256" key="4">
    <source>
        <dbReference type="ARBA" id="ARBA00022452"/>
    </source>
</evidence>
<evidence type="ECO:0000256" key="10">
    <source>
        <dbReference type="ARBA" id="ARBA00023114"/>
    </source>
</evidence>
<evidence type="ECO:0000256" key="2">
    <source>
        <dbReference type="ARBA" id="ARBA00009450"/>
    </source>
</evidence>
<evidence type="ECO:0000256" key="13">
    <source>
        <dbReference type="ARBA" id="ARBA00023237"/>
    </source>
</evidence>
<dbReference type="EMBL" id="CP011371">
    <property type="protein sequence ID" value="AKJ27907.1"/>
    <property type="molecule type" value="Genomic_DNA"/>
</dbReference>
<keyword evidence="10" id="KW-0626">Porin</keyword>
<dbReference type="InterPro" id="IPR049712">
    <property type="entry name" value="Poly_export"/>
</dbReference>
<feature type="domain" description="SLBB" evidence="18">
    <location>
        <begin position="109"/>
        <end position="189"/>
    </location>
</feature>
<keyword evidence="12" id="KW-0564">Palmitate</keyword>
<dbReference type="Pfam" id="PF22461">
    <property type="entry name" value="SLBB_2"/>
    <property type="match status" value="1"/>
</dbReference>
<keyword evidence="14" id="KW-0449">Lipoprotein</keyword>
<dbReference type="Pfam" id="PF02563">
    <property type="entry name" value="Poly_export"/>
    <property type="match status" value="1"/>
</dbReference>
<evidence type="ECO:0000256" key="12">
    <source>
        <dbReference type="ARBA" id="ARBA00023139"/>
    </source>
</evidence>
<dbReference type="KEGG" id="pbh:AAW51_1216"/>
<feature type="chain" id="PRO_5005183909" evidence="15">
    <location>
        <begin position="24"/>
        <end position="269"/>
    </location>
</feature>
<gene>
    <name evidence="19" type="ORF">AAW51_1216</name>
</gene>
<sequence length="269" mass="29254">MFFSLRRWIAALFLLLTFTGVGAQGTTAREYVIGPGDVVRINVFQSPDLTLETRVNESGSVTYPLLGQVQLGGLTIVQAEKRIAEGLRSGNFVKQPQVSILIVQVRGNQVSVLGQVNRPGRYPLEMANTKLTDLLAMAGGIAGTGADTIVVNGTRGNKPFRAEVSLPNIFVSGKTSDDIVLQNGDVVYVDRMPTVYIYGEVQRPGALRLERNLTVMQALATGGGLTQRGTERGLRVHRRGPDGKVQVIQPTMEDLLRDGDVVYVRESLF</sequence>
<evidence type="ECO:0000256" key="7">
    <source>
        <dbReference type="ARBA" id="ARBA00022729"/>
    </source>
</evidence>
<keyword evidence="13" id="KW-0998">Cell outer membrane</keyword>
<dbReference type="OrthoDB" id="9815244at2"/>
<evidence type="ECO:0000256" key="14">
    <source>
        <dbReference type="ARBA" id="ARBA00023288"/>
    </source>
</evidence>
<protein>
    <submittedName>
        <fullName evidence="19">Sugar transporter</fullName>
    </submittedName>
</protein>
<dbReference type="AlphaFoldDB" id="A0A0G3BF32"/>
<feature type="domain" description="Soluble ligand binding" evidence="17">
    <location>
        <begin position="195"/>
        <end position="248"/>
    </location>
</feature>
<dbReference type="Gene3D" id="3.30.1950.10">
    <property type="entry name" value="wza like domain"/>
    <property type="match status" value="1"/>
</dbReference>
<dbReference type="InterPro" id="IPR017478">
    <property type="entry name" value="Polysacc_export_EpsE"/>
</dbReference>
<keyword evidence="11" id="KW-0472">Membrane</keyword>
<dbReference type="PANTHER" id="PTHR33619">
    <property type="entry name" value="POLYSACCHARIDE EXPORT PROTEIN GFCE-RELATED"/>
    <property type="match status" value="1"/>
</dbReference>
<keyword evidence="3" id="KW-0813">Transport</keyword>
<dbReference type="GO" id="GO:0015288">
    <property type="term" value="F:porin activity"/>
    <property type="evidence" value="ECO:0007669"/>
    <property type="project" value="UniProtKB-KW"/>
</dbReference>
<dbReference type="Proteomes" id="UP000035352">
    <property type="component" value="Chromosome"/>
</dbReference>
<evidence type="ECO:0000256" key="6">
    <source>
        <dbReference type="ARBA" id="ARBA00022692"/>
    </source>
</evidence>
<dbReference type="Pfam" id="PF10531">
    <property type="entry name" value="SLBB"/>
    <property type="match status" value="1"/>
</dbReference>
<comment type="similarity">
    <text evidence="2">Belongs to the BexD/CtrA/VexA family.</text>
</comment>
<evidence type="ECO:0000256" key="8">
    <source>
        <dbReference type="ARBA" id="ARBA00023047"/>
    </source>
</evidence>
<comment type="subcellular location">
    <subcellularLocation>
        <location evidence="1">Cell outer membrane</location>
        <topology evidence="1">Multi-pass membrane protein</topology>
    </subcellularLocation>
</comment>
<dbReference type="GO" id="GO:0046930">
    <property type="term" value="C:pore complex"/>
    <property type="evidence" value="ECO:0007669"/>
    <property type="project" value="UniProtKB-KW"/>
</dbReference>
<dbReference type="Gene3D" id="3.10.560.10">
    <property type="entry name" value="Outer membrane lipoprotein wza domain like"/>
    <property type="match status" value="2"/>
</dbReference>
<dbReference type="InterPro" id="IPR003715">
    <property type="entry name" value="Poly_export_N"/>
</dbReference>
<keyword evidence="8" id="KW-0625">Polysaccharide transport</keyword>
<keyword evidence="7 15" id="KW-0732">Signal</keyword>
<evidence type="ECO:0000256" key="15">
    <source>
        <dbReference type="SAM" id="SignalP"/>
    </source>
</evidence>
<evidence type="ECO:0000256" key="3">
    <source>
        <dbReference type="ARBA" id="ARBA00022448"/>
    </source>
</evidence>
<dbReference type="PATRIC" id="fig|413882.6.peg.1279"/>
<feature type="signal peptide" evidence="15">
    <location>
        <begin position="1"/>
        <end position="23"/>
    </location>
</feature>
<evidence type="ECO:0000256" key="5">
    <source>
        <dbReference type="ARBA" id="ARBA00022597"/>
    </source>
</evidence>
<keyword evidence="20" id="KW-1185">Reference proteome</keyword>
<reference evidence="19 20" key="1">
    <citation type="submission" date="2015-05" db="EMBL/GenBank/DDBJ databases">
        <authorList>
            <person name="Tang B."/>
            <person name="Yu Y."/>
        </authorList>
    </citation>
    <scope>NUCLEOTIDE SEQUENCE [LARGE SCALE GENOMIC DNA]</scope>
    <source>
        <strain evidence="19 20">DSM 7029</strain>
    </source>
</reference>
<dbReference type="GO" id="GO:0006811">
    <property type="term" value="P:monoatomic ion transport"/>
    <property type="evidence" value="ECO:0007669"/>
    <property type="project" value="UniProtKB-KW"/>
</dbReference>
<keyword evidence="4" id="KW-1134">Transmembrane beta strand</keyword>
<evidence type="ECO:0000259" key="18">
    <source>
        <dbReference type="Pfam" id="PF22461"/>
    </source>
</evidence>
<dbReference type="InterPro" id="IPR019554">
    <property type="entry name" value="Soluble_ligand-bd"/>
</dbReference>
<evidence type="ECO:0000259" key="16">
    <source>
        <dbReference type="Pfam" id="PF02563"/>
    </source>
</evidence>
<evidence type="ECO:0000256" key="9">
    <source>
        <dbReference type="ARBA" id="ARBA00023065"/>
    </source>
</evidence>
<dbReference type="GO" id="GO:0015159">
    <property type="term" value="F:polysaccharide transmembrane transporter activity"/>
    <property type="evidence" value="ECO:0007669"/>
    <property type="project" value="InterPro"/>
</dbReference>
<accession>A0A0G3BF32</accession>
<organism evidence="19 20">
    <name type="scientific">Caldimonas brevitalea</name>
    <dbReference type="NCBI Taxonomy" id="413882"/>
    <lineage>
        <taxon>Bacteria</taxon>
        <taxon>Pseudomonadati</taxon>
        <taxon>Pseudomonadota</taxon>
        <taxon>Betaproteobacteria</taxon>
        <taxon>Burkholderiales</taxon>
        <taxon>Sphaerotilaceae</taxon>
        <taxon>Caldimonas</taxon>
    </lineage>
</organism>
<dbReference type="STRING" id="413882.AAW51_1216"/>
<keyword evidence="6" id="KW-0812">Transmembrane</keyword>
<keyword evidence="9" id="KW-0406">Ion transport</keyword>